<organism evidence="1 2">
    <name type="scientific">Portunus trituberculatus</name>
    <name type="common">Swimming crab</name>
    <name type="synonym">Neptunus trituberculatus</name>
    <dbReference type="NCBI Taxonomy" id="210409"/>
    <lineage>
        <taxon>Eukaryota</taxon>
        <taxon>Metazoa</taxon>
        <taxon>Ecdysozoa</taxon>
        <taxon>Arthropoda</taxon>
        <taxon>Crustacea</taxon>
        <taxon>Multicrustacea</taxon>
        <taxon>Malacostraca</taxon>
        <taxon>Eumalacostraca</taxon>
        <taxon>Eucarida</taxon>
        <taxon>Decapoda</taxon>
        <taxon>Pleocyemata</taxon>
        <taxon>Brachyura</taxon>
        <taxon>Eubrachyura</taxon>
        <taxon>Portunoidea</taxon>
        <taxon>Portunidae</taxon>
        <taxon>Portuninae</taxon>
        <taxon>Portunus</taxon>
    </lineage>
</organism>
<protein>
    <submittedName>
        <fullName evidence="1">Uncharacterized protein</fullName>
    </submittedName>
</protein>
<dbReference type="AlphaFoldDB" id="A0A5B7GTJ8"/>
<proteinExistence type="predicted"/>
<dbReference type="EMBL" id="VSRR010017608">
    <property type="protein sequence ID" value="MPC60517.1"/>
    <property type="molecule type" value="Genomic_DNA"/>
</dbReference>
<evidence type="ECO:0000313" key="1">
    <source>
        <dbReference type="EMBL" id="MPC60517.1"/>
    </source>
</evidence>
<accession>A0A5B7GTJ8</accession>
<name>A0A5B7GTJ8_PORTR</name>
<sequence>MPSLFFNLPNTPSLIENVKIFHTQLPSRLLAPNKKHLQ</sequence>
<keyword evidence="2" id="KW-1185">Reference proteome</keyword>
<reference evidence="1 2" key="1">
    <citation type="submission" date="2019-05" db="EMBL/GenBank/DDBJ databases">
        <title>Another draft genome of Portunus trituberculatus and its Hox gene families provides insights of decapod evolution.</title>
        <authorList>
            <person name="Jeong J.-H."/>
            <person name="Song I."/>
            <person name="Kim S."/>
            <person name="Choi T."/>
            <person name="Kim D."/>
            <person name="Ryu S."/>
            <person name="Kim W."/>
        </authorList>
    </citation>
    <scope>NUCLEOTIDE SEQUENCE [LARGE SCALE GENOMIC DNA]</scope>
    <source>
        <tissue evidence="1">Muscle</tissue>
    </source>
</reference>
<evidence type="ECO:0000313" key="2">
    <source>
        <dbReference type="Proteomes" id="UP000324222"/>
    </source>
</evidence>
<comment type="caution">
    <text evidence="1">The sequence shown here is derived from an EMBL/GenBank/DDBJ whole genome shotgun (WGS) entry which is preliminary data.</text>
</comment>
<dbReference type="Proteomes" id="UP000324222">
    <property type="component" value="Unassembled WGS sequence"/>
</dbReference>
<gene>
    <name evidence="1" type="ORF">E2C01_054564</name>
</gene>